<accession>A0ABS4FCK9</accession>
<evidence type="ECO:0000313" key="1">
    <source>
        <dbReference type="EMBL" id="MBP1893991.1"/>
    </source>
</evidence>
<dbReference type="EMBL" id="JAGGKI010000007">
    <property type="protein sequence ID" value="MBP1893991.1"/>
    <property type="molecule type" value="Genomic_DNA"/>
</dbReference>
<proteinExistence type="predicted"/>
<organism evidence="1 2">
    <name type="scientific">Paenibacillus lactis</name>
    <dbReference type="NCBI Taxonomy" id="228574"/>
    <lineage>
        <taxon>Bacteria</taxon>
        <taxon>Bacillati</taxon>
        <taxon>Bacillota</taxon>
        <taxon>Bacilli</taxon>
        <taxon>Bacillales</taxon>
        <taxon>Paenibacillaceae</taxon>
        <taxon>Paenibacillus</taxon>
    </lineage>
</organism>
<name>A0ABS4FCK9_9BACL</name>
<protein>
    <submittedName>
        <fullName evidence="1">Uncharacterized protein</fullName>
    </submittedName>
</protein>
<gene>
    <name evidence="1" type="ORF">J2Z18_003094</name>
</gene>
<dbReference type="Proteomes" id="UP000706926">
    <property type="component" value="Unassembled WGS sequence"/>
</dbReference>
<evidence type="ECO:0000313" key="2">
    <source>
        <dbReference type="Proteomes" id="UP000706926"/>
    </source>
</evidence>
<sequence length="29" mass="3548">MMNLRLKEMDLEAFVSFMQKLSEDDRLRT</sequence>
<reference evidence="1 2" key="1">
    <citation type="submission" date="2021-03" db="EMBL/GenBank/DDBJ databases">
        <title>Genomic Encyclopedia of Type Strains, Phase IV (KMG-IV): sequencing the most valuable type-strain genomes for metagenomic binning, comparative biology and taxonomic classification.</title>
        <authorList>
            <person name="Goeker M."/>
        </authorList>
    </citation>
    <scope>NUCLEOTIDE SEQUENCE [LARGE SCALE GENOMIC DNA]</scope>
    <source>
        <strain evidence="1 2">DSM 15596</strain>
    </source>
</reference>
<keyword evidence="2" id="KW-1185">Reference proteome</keyword>
<comment type="caution">
    <text evidence="1">The sequence shown here is derived from an EMBL/GenBank/DDBJ whole genome shotgun (WGS) entry which is preliminary data.</text>
</comment>